<gene>
    <name evidence="8" type="primary">LOC105896584</name>
</gene>
<feature type="compositionally biased region" description="Polar residues" evidence="5">
    <location>
        <begin position="342"/>
        <end position="355"/>
    </location>
</feature>
<dbReference type="OrthoDB" id="15627at2759"/>
<keyword evidence="7" id="KW-1185">Reference proteome</keyword>
<keyword evidence="1 4" id="KW-0479">Metal-binding</keyword>
<dbReference type="Gene3D" id="2.10.110.10">
    <property type="entry name" value="Cysteine Rich Protein"/>
    <property type="match status" value="1"/>
</dbReference>
<evidence type="ECO:0000313" key="7">
    <source>
        <dbReference type="Proteomes" id="UP000515152"/>
    </source>
</evidence>
<feature type="compositionally biased region" description="Polar residues" evidence="5">
    <location>
        <begin position="564"/>
        <end position="577"/>
    </location>
</feature>
<feature type="compositionally biased region" description="Basic and acidic residues" evidence="5">
    <location>
        <begin position="356"/>
        <end position="414"/>
    </location>
</feature>
<feature type="compositionally biased region" description="Polar residues" evidence="5">
    <location>
        <begin position="454"/>
        <end position="467"/>
    </location>
</feature>
<dbReference type="GO" id="GO:0023051">
    <property type="term" value="P:regulation of signaling"/>
    <property type="evidence" value="ECO:0007669"/>
    <property type="project" value="InterPro"/>
</dbReference>
<name>A0A6P8EYA0_CLUHA</name>
<evidence type="ECO:0000256" key="5">
    <source>
        <dbReference type="SAM" id="MobiDB-lite"/>
    </source>
</evidence>
<reference evidence="8" key="1">
    <citation type="submission" date="2025-08" db="UniProtKB">
        <authorList>
            <consortium name="RefSeq"/>
        </authorList>
    </citation>
    <scope>IDENTIFICATION</scope>
</reference>
<dbReference type="Pfam" id="PF15949">
    <property type="entry name" value="DUF4757"/>
    <property type="match status" value="1"/>
</dbReference>
<evidence type="ECO:0000256" key="4">
    <source>
        <dbReference type="PROSITE-ProRule" id="PRU00125"/>
    </source>
</evidence>
<proteinExistence type="predicted"/>
<feature type="region of interest" description="Disordered" evidence="5">
    <location>
        <begin position="525"/>
        <end position="646"/>
    </location>
</feature>
<feature type="compositionally biased region" description="Polar residues" evidence="5">
    <location>
        <begin position="281"/>
        <end position="292"/>
    </location>
</feature>
<dbReference type="GO" id="GO:0030155">
    <property type="term" value="P:regulation of cell adhesion"/>
    <property type="evidence" value="ECO:0007669"/>
    <property type="project" value="InterPro"/>
</dbReference>
<feature type="region of interest" description="Disordered" evidence="5">
    <location>
        <begin position="319"/>
        <end position="477"/>
    </location>
</feature>
<dbReference type="RefSeq" id="XP_031417334.1">
    <property type="nucleotide sequence ID" value="XM_031561474.2"/>
</dbReference>
<feature type="compositionally biased region" description="Polar residues" evidence="5">
    <location>
        <begin position="544"/>
        <end position="553"/>
    </location>
</feature>
<keyword evidence="3 4" id="KW-0440">LIM domain</keyword>
<dbReference type="Pfam" id="PF00412">
    <property type="entry name" value="LIM"/>
    <property type="match status" value="1"/>
</dbReference>
<dbReference type="InterPro" id="IPR029978">
    <property type="entry name" value="LMO-7"/>
</dbReference>
<evidence type="ECO:0000313" key="8">
    <source>
        <dbReference type="RefSeq" id="XP_031417334.1"/>
    </source>
</evidence>
<evidence type="ECO:0000259" key="6">
    <source>
        <dbReference type="PROSITE" id="PS50023"/>
    </source>
</evidence>
<dbReference type="AlphaFoldDB" id="A0A6P8EYA0"/>
<evidence type="ECO:0000256" key="1">
    <source>
        <dbReference type="ARBA" id="ARBA00022723"/>
    </source>
</evidence>
<feature type="compositionally biased region" description="Polar residues" evidence="5">
    <location>
        <begin position="596"/>
        <end position="624"/>
    </location>
</feature>
<sequence>MENKDTSYHRSSVIKPRITTQFNQFLPSKNKSSGYVPAPLRKKRAEANEDNRRSWANPESTEEHVMIRSKSMTDIQVDRSEELQKIRARVQETDDQWQDDLTKWKNRRKSVNSDIVRKKEEREKIDLVTSGKGTKTSTTQQEKQEEREKKLKGPFNKGFRAFSYDDIKPVARGRTVPVYKNTVHDASTQDTPGSHSEPTITKDFSSSCTLASDPATFSSLSSQSDRNPQTQTCIPTVPSGTSPKEQDHYSLSSNRPNTSITPILSNPPNVAVQSGLEEPGRNNSSSSNTLPEQSSYLFRRAADDPNLANLKTTATLTSLPTKFQRTESARRLTSVVTPRPYGSQSTGLTSLPRTFTQEDKTLEGKQQEEKEKRMTEEENNQHQTGDRGGERTEQKESLKEKWSRGGKDDLMRMGEEEEEESSMQTKHVEEKEKGWLIKDQDEEETHQDVKERLQPQQQWAKSRSMSALNEVERPKDQVKNRGMTEWFLGEEMKRKRSAEVRRTLAAAELETERRNIVNAMRYREPERVVNSDHGKNSWNEDPKTVSSQSQQILQDMKRKANLPADNSWTWQQASSASKDAIRRDESANNLDKPKSSWKSSLTPDSNPFSSVSRPPHSTLSGTSSHIEDHAPACSPSLQQQQQQQQQSRSVSAKKICTFCDKPLGKGAAMIIESLALCYHLTCFKCNQCKSELGGSEAGTEVRIKNGQLYCNSCYIQLKTGPPTVM</sequence>
<dbReference type="Proteomes" id="UP000515152">
    <property type="component" value="Chromosome 2"/>
</dbReference>
<organism evidence="7 8">
    <name type="scientific">Clupea harengus</name>
    <name type="common">Atlantic herring</name>
    <dbReference type="NCBI Taxonomy" id="7950"/>
    <lineage>
        <taxon>Eukaryota</taxon>
        <taxon>Metazoa</taxon>
        <taxon>Chordata</taxon>
        <taxon>Craniata</taxon>
        <taxon>Vertebrata</taxon>
        <taxon>Euteleostomi</taxon>
        <taxon>Actinopterygii</taxon>
        <taxon>Neopterygii</taxon>
        <taxon>Teleostei</taxon>
        <taxon>Clupei</taxon>
        <taxon>Clupeiformes</taxon>
        <taxon>Clupeoidei</taxon>
        <taxon>Clupeidae</taxon>
        <taxon>Clupea</taxon>
    </lineage>
</organism>
<feature type="domain" description="LIM zinc-binding" evidence="6">
    <location>
        <begin position="654"/>
        <end position="720"/>
    </location>
</feature>
<dbReference type="PROSITE" id="PS00478">
    <property type="entry name" value="LIM_DOMAIN_1"/>
    <property type="match status" value="1"/>
</dbReference>
<feature type="compositionally biased region" description="Basic and acidic residues" evidence="5">
    <location>
        <begin position="142"/>
        <end position="151"/>
    </location>
</feature>
<feature type="compositionally biased region" description="Polar residues" evidence="5">
    <location>
        <begin position="184"/>
        <end position="272"/>
    </location>
</feature>
<feature type="region of interest" description="Disordered" evidence="5">
    <location>
        <begin position="182"/>
        <end position="292"/>
    </location>
</feature>
<dbReference type="GeneID" id="105896584"/>
<keyword evidence="2 4" id="KW-0862">Zinc</keyword>
<evidence type="ECO:0000256" key="3">
    <source>
        <dbReference type="ARBA" id="ARBA00023038"/>
    </source>
</evidence>
<feature type="compositionally biased region" description="Low complexity" evidence="5">
    <location>
        <begin position="129"/>
        <end position="141"/>
    </location>
</feature>
<dbReference type="PANTHER" id="PTHR46767:SF2">
    <property type="entry name" value="LIM DOMAIN 7B"/>
    <property type="match status" value="1"/>
</dbReference>
<dbReference type="PROSITE" id="PS50023">
    <property type="entry name" value="LIM_DOMAIN_2"/>
    <property type="match status" value="1"/>
</dbReference>
<protein>
    <submittedName>
        <fullName evidence="8">LIM domain only protein 7-like isoform X1</fullName>
    </submittedName>
</protein>
<dbReference type="InterPro" id="IPR031865">
    <property type="entry name" value="DUF4757"/>
</dbReference>
<feature type="compositionally biased region" description="Basic and acidic residues" evidence="5">
    <location>
        <begin position="426"/>
        <end position="439"/>
    </location>
</feature>
<feature type="region of interest" description="Disordered" evidence="5">
    <location>
        <begin position="28"/>
        <end position="65"/>
    </location>
</feature>
<evidence type="ECO:0000256" key="2">
    <source>
        <dbReference type="ARBA" id="ARBA00022833"/>
    </source>
</evidence>
<dbReference type="SMART" id="SM00132">
    <property type="entry name" value="LIM"/>
    <property type="match status" value="1"/>
</dbReference>
<dbReference type="GO" id="GO:0046872">
    <property type="term" value="F:metal ion binding"/>
    <property type="evidence" value="ECO:0007669"/>
    <property type="project" value="UniProtKB-KW"/>
</dbReference>
<accession>A0A6P8EYA0</accession>
<feature type="compositionally biased region" description="Basic and acidic residues" evidence="5">
    <location>
        <begin position="579"/>
        <end position="594"/>
    </location>
</feature>
<dbReference type="PANTHER" id="PTHR46767">
    <property type="entry name" value="LIM DOMAIN ONLY PROTEIN 7"/>
    <property type="match status" value="1"/>
</dbReference>
<dbReference type="KEGG" id="char:105896584"/>
<dbReference type="InterPro" id="IPR001781">
    <property type="entry name" value="Znf_LIM"/>
</dbReference>
<feature type="region of interest" description="Disordered" evidence="5">
    <location>
        <begin position="128"/>
        <end position="154"/>
    </location>
</feature>
<feature type="compositionally biased region" description="Basic and acidic residues" evidence="5">
    <location>
        <begin position="525"/>
        <end position="543"/>
    </location>
</feature>
<dbReference type="CDD" id="cd08368">
    <property type="entry name" value="LIM"/>
    <property type="match status" value="1"/>
</dbReference>